<accession>A0AAV4HTG2</accession>
<organism evidence="1 2">
    <name type="scientific">Elysia marginata</name>
    <dbReference type="NCBI Taxonomy" id="1093978"/>
    <lineage>
        <taxon>Eukaryota</taxon>
        <taxon>Metazoa</taxon>
        <taxon>Spiralia</taxon>
        <taxon>Lophotrochozoa</taxon>
        <taxon>Mollusca</taxon>
        <taxon>Gastropoda</taxon>
        <taxon>Heterobranchia</taxon>
        <taxon>Euthyneura</taxon>
        <taxon>Panpulmonata</taxon>
        <taxon>Sacoglossa</taxon>
        <taxon>Placobranchoidea</taxon>
        <taxon>Plakobranchidae</taxon>
        <taxon>Elysia</taxon>
    </lineage>
</organism>
<comment type="caution">
    <text evidence="1">The sequence shown here is derived from an EMBL/GenBank/DDBJ whole genome shotgun (WGS) entry which is preliminary data.</text>
</comment>
<keyword evidence="2" id="KW-1185">Reference proteome</keyword>
<gene>
    <name evidence="1" type="ORF">ElyMa_006400100</name>
</gene>
<reference evidence="1 2" key="1">
    <citation type="journal article" date="2021" name="Elife">
        <title>Chloroplast acquisition without the gene transfer in kleptoplastic sea slugs, Plakobranchus ocellatus.</title>
        <authorList>
            <person name="Maeda T."/>
            <person name="Takahashi S."/>
            <person name="Yoshida T."/>
            <person name="Shimamura S."/>
            <person name="Takaki Y."/>
            <person name="Nagai Y."/>
            <person name="Toyoda A."/>
            <person name="Suzuki Y."/>
            <person name="Arimoto A."/>
            <person name="Ishii H."/>
            <person name="Satoh N."/>
            <person name="Nishiyama T."/>
            <person name="Hasebe M."/>
            <person name="Maruyama T."/>
            <person name="Minagawa J."/>
            <person name="Obokata J."/>
            <person name="Shigenobu S."/>
        </authorList>
    </citation>
    <scope>NUCLEOTIDE SEQUENCE [LARGE SCALE GENOMIC DNA]</scope>
</reference>
<sequence>MGEKKEFSVETMGEKIEFSVETMGEKIEFSVEFMVHLALSSRGTSLTEHGERHKNEDILLASRKFSVEIMMQPREKAREQRKEPGEERCETLPAARPTLSLYYRSV</sequence>
<evidence type="ECO:0000313" key="2">
    <source>
        <dbReference type="Proteomes" id="UP000762676"/>
    </source>
</evidence>
<dbReference type="EMBL" id="BMAT01012850">
    <property type="protein sequence ID" value="GFS00487.1"/>
    <property type="molecule type" value="Genomic_DNA"/>
</dbReference>
<name>A0AAV4HTG2_9GAST</name>
<protein>
    <submittedName>
        <fullName evidence="1">Uncharacterized protein</fullName>
    </submittedName>
</protein>
<dbReference type="AlphaFoldDB" id="A0AAV4HTG2"/>
<evidence type="ECO:0000313" key="1">
    <source>
        <dbReference type="EMBL" id="GFS00487.1"/>
    </source>
</evidence>
<proteinExistence type="predicted"/>
<dbReference type="Proteomes" id="UP000762676">
    <property type="component" value="Unassembled WGS sequence"/>
</dbReference>